<dbReference type="InterPro" id="IPR051152">
    <property type="entry name" value="C.elegans_Orphan_NR"/>
</dbReference>
<evidence type="ECO:0000256" key="3">
    <source>
        <dbReference type="ARBA" id="ARBA00023170"/>
    </source>
</evidence>
<accession>A0A0N4Z4T2</accession>
<dbReference type="Gene3D" id="1.10.565.10">
    <property type="entry name" value="Retinoid X Receptor"/>
    <property type="match status" value="1"/>
</dbReference>
<dbReference type="Pfam" id="PF00104">
    <property type="entry name" value="Hormone_recep"/>
    <property type="match status" value="1"/>
</dbReference>
<evidence type="ECO:0000313" key="6">
    <source>
        <dbReference type="WBParaSite" id="PTRK_0000199800.1"/>
    </source>
</evidence>
<dbReference type="WBParaSite" id="PTRK_0000199800.1">
    <property type="protein sequence ID" value="PTRK_0000199800.1"/>
    <property type="gene ID" value="PTRK_0000199800"/>
</dbReference>
<dbReference type="Proteomes" id="UP000038045">
    <property type="component" value="Unplaced"/>
</dbReference>
<evidence type="ECO:0000256" key="2">
    <source>
        <dbReference type="ARBA" id="ARBA00023163"/>
    </source>
</evidence>
<evidence type="ECO:0000313" key="5">
    <source>
        <dbReference type="Proteomes" id="UP000038045"/>
    </source>
</evidence>
<dbReference type="SMART" id="SM00430">
    <property type="entry name" value="HOLI"/>
    <property type="match status" value="1"/>
</dbReference>
<keyword evidence="1" id="KW-0805">Transcription regulation</keyword>
<protein>
    <submittedName>
        <fullName evidence="6">NR LBD domain-containing protein</fullName>
    </submittedName>
</protein>
<evidence type="ECO:0000259" key="4">
    <source>
        <dbReference type="PROSITE" id="PS51843"/>
    </source>
</evidence>
<feature type="domain" description="NR LBD" evidence="4">
    <location>
        <begin position="12"/>
        <end position="257"/>
    </location>
</feature>
<dbReference type="InterPro" id="IPR000536">
    <property type="entry name" value="Nucl_hrmn_rcpt_lig-bd"/>
</dbReference>
<evidence type="ECO:0000256" key="1">
    <source>
        <dbReference type="ARBA" id="ARBA00023015"/>
    </source>
</evidence>
<dbReference type="SUPFAM" id="SSF48508">
    <property type="entry name" value="Nuclear receptor ligand-binding domain"/>
    <property type="match status" value="1"/>
</dbReference>
<keyword evidence="2" id="KW-0804">Transcription</keyword>
<organism evidence="5 6">
    <name type="scientific">Parastrongyloides trichosuri</name>
    <name type="common">Possum-specific nematode worm</name>
    <dbReference type="NCBI Taxonomy" id="131310"/>
    <lineage>
        <taxon>Eukaryota</taxon>
        <taxon>Metazoa</taxon>
        <taxon>Ecdysozoa</taxon>
        <taxon>Nematoda</taxon>
        <taxon>Chromadorea</taxon>
        <taxon>Rhabditida</taxon>
        <taxon>Tylenchina</taxon>
        <taxon>Panagrolaimomorpha</taxon>
        <taxon>Strongyloidoidea</taxon>
        <taxon>Strongyloididae</taxon>
        <taxon>Parastrongyloides</taxon>
    </lineage>
</organism>
<dbReference type="PROSITE" id="PS51843">
    <property type="entry name" value="NR_LBD"/>
    <property type="match status" value="1"/>
</dbReference>
<dbReference type="AlphaFoldDB" id="A0A0N4Z4T2"/>
<name>A0A0N4Z4T2_PARTI</name>
<keyword evidence="3" id="KW-0675">Receptor</keyword>
<keyword evidence="5" id="KW-1185">Reference proteome</keyword>
<sequence length="257" mass="29997">MFFYKSRKYGTCLQTIMDGIDNLNNDLGFNKPNSISIMKKIELRKYIEHCQKFIVSSPNILMNLEEFSSLSKNDKGIIFSLFRGNAFILLIADYTLKLYDPFSTPKPLLIIDSSTMFNVDDIEFIEPDISQKASNEAYNLYKPSLIFACEHVLKPMKILNFEKIEIAYMILQIIFSNVVLEKTSKECRRVADCLLKIANNELHNYYIFNKKITNYAYRLSEMTKLLYTIKEYCEREKEVVLLAKWLNILDLSFISGV</sequence>
<proteinExistence type="predicted"/>
<dbReference type="PANTHER" id="PTHR45680:SF29">
    <property type="entry name" value="NUCLEAR HORMONE RECEPTOR FAMILY"/>
    <property type="match status" value="1"/>
</dbReference>
<reference evidence="6" key="1">
    <citation type="submission" date="2017-02" db="UniProtKB">
        <authorList>
            <consortium name="WormBaseParasite"/>
        </authorList>
    </citation>
    <scope>IDENTIFICATION</scope>
</reference>
<dbReference type="STRING" id="131310.A0A0N4Z4T2"/>
<dbReference type="InterPro" id="IPR035500">
    <property type="entry name" value="NHR-like_dom_sf"/>
</dbReference>
<dbReference type="PANTHER" id="PTHR45680">
    <property type="entry name" value="NUCLEAR HORMONE RECEPTOR FAMILY"/>
    <property type="match status" value="1"/>
</dbReference>